<accession>F2IHC9</accession>
<dbReference type="PROSITE" id="PS51257">
    <property type="entry name" value="PROKAR_LIPOPROTEIN"/>
    <property type="match status" value="1"/>
</dbReference>
<dbReference type="OrthoDB" id="9765957at2"/>
<dbReference type="STRING" id="755732.Fluta_0680"/>
<reference evidence="1 2" key="1">
    <citation type="journal article" date="2011" name="Stand. Genomic Sci.">
        <title>Complete genome sequence of the gliding freshwater bacterium Fluviicola taffensis type strain (RW262).</title>
        <authorList>
            <person name="Woyke T."/>
            <person name="Chertkov O."/>
            <person name="Lapidus A."/>
            <person name="Nolan M."/>
            <person name="Lucas S."/>
            <person name="Del Rio T.G."/>
            <person name="Tice H."/>
            <person name="Cheng J.F."/>
            <person name="Tapia R."/>
            <person name="Han C."/>
            <person name="Goodwin L."/>
            <person name="Pitluck S."/>
            <person name="Liolios K."/>
            <person name="Pagani I."/>
            <person name="Ivanova N."/>
            <person name="Huntemann M."/>
            <person name="Mavromatis K."/>
            <person name="Mikhailova N."/>
            <person name="Pati A."/>
            <person name="Chen A."/>
            <person name="Palaniappan K."/>
            <person name="Land M."/>
            <person name="Hauser L."/>
            <person name="Brambilla E.M."/>
            <person name="Rohde M."/>
            <person name="Mwirichia R."/>
            <person name="Sikorski J."/>
            <person name="Tindall B.J."/>
            <person name="Goker M."/>
            <person name="Bristow J."/>
            <person name="Eisen J.A."/>
            <person name="Markowitz V."/>
            <person name="Hugenholtz P."/>
            <person name="Klenk H.P."/>
            <person name="Kyrpides N.C."/>
        </authorList>
    </citation>
    <scope>NUCLEOTIDE SEQUENCE [LARGE SCALE GENOMIC DNA]</scope>
    <source>
        <strain evidence="2">DSM 16823 / RW262 / RW262</strain>
    </source>
</reference>
<dbReference type="HOGENOM" id="CLU_114553_0_0_10"/>
<dbReference type="Proteomes" id="UP000007463">
    <property type="component" value="Chromosome"/>
</dbReference>
<keyword evidence="2" id="KW-1185">Reference proteome</keyword>
<organism evidence="1 2">
    <name type="scientific">Fluviicola taffensis (strain DSM 16823 / NCIMB 13979 / RW262)</name>
    <dbReference type="NCBI Taxonomy" id="755732"/>
    <lineage>
        <taxon>Bacteria</taxon>
        <taxon>Pseudomonadati</taxon>
        <taxon>Bacteroidota</taxon>
        <taxon>Flavobacteriia</taxon>
        <taxon>Flavobacteriales</taxon>
        <taxon>Crocinitomicaceae</taxon>
        <taxon>Fluviicola</taxon>
    </lineage>
</organism>
<evidence type="ECO:0000313" key="1">
    <source>
        <dbReference type="EMBL" id="AEA42684.1"/>
    </source>
</evidence>
<dbReference type="AlphaFoldDB" id="F2IHC9"/>
<reference evidence="2" key="2">
    <citation type="submission" date="2011-02" db="EMBL/GenBank/DDBJ databases">
        <title>The complete genome of Fluviicola taffensis DSM 16823.</title>
        <authorList>
            <consortium name="US DOE Joint Genome Institute (JGI-PGF)"/>
            <person name="Lucas S."/>
            <person name="Copeland A."/>
            <person name="Lapidus A."/>
            <person name="Bruce D."/>
            <person name="Goodwin L."/>
            <person name="Pitluck S."/>
            <person name="Kyrpides N."/>
            <person name="Mavromatis K."/>
            <person name="Ivanova N."/>
            <person name="Mikhailova N."/>
            <person name="Pagani I."/>
            <person name="Chertkov O."/>
            <person name="Detter J.C."/>
            <person name="Han C."/>
            <person name="Tapia R."/>
            <person name="Land M."/>
            <person name="Hauser L."/>
            <person name="Markowitz V."/>
            <person name="Cheng J.-F."/>
            <person name="Hugenholtz P."/>
            <person name="Woyke T."/>
            <person name="Wu D."/>
            <person name="Tindall B."/>
            <person name="Pomrenke H.G."/>
            <person name="Brambilla E."/>
            <person name="Klenk H.-P."/>
            <person name="Eisen J.A."/>
        </authorList>
    </citation>
    <scope>NUCLEOTIDE SEQUENCE [LARGE SCALE GENOMIC DNA]</scope>
    <source>
        <strain evidence="2">DSM 16823 / RW262 / RW262</strain>
    </source>
</reference>
<evidence type="ECO:0000313" key="2">
    <source>
        <dbReference type="Proteomes" id="UP000007463"/>
    </source>
</evidence>
<name>F2IHC9_FLUTR</name>
<protein>
    <submittedName>
        <fullName evidence="1">Vir region protein-like protein</fullName>
    </submittedName>
</protein>
<dbReference type="KEGG" id="fte:Fluta_0680"/>
<proteinExistence type="predicted"/>
<sequence precursor="true">MKKLILFTALITISLSCKKKEPEPTPPAPVTSIGAVYQGGIVFQLDEDGQHGLIITEQDIDTCKWTNEVGNASSFKLCFSQSFKDQNLGSGGQYVGAGSAFTQRIIDSLGTTGVYASKVCQNLVLNGYSDWYLPTYGELYIVINSGVITESTYTNKIYWTSYEENKPSALTAKIKSGGNVLSGQAYQKNVLLPVRAIRKF</sequence>
<dbReference type="EMBL" id="CP002542">
    <property type="protein sequence ID" value="AEA42684.1"/>
    <property type="molecule type" value="Genomic_DNA"/>
</dbReference>
<dbReference type="RefSeq" id="WP_013685456.1">
    <property type="nucleotide sequence ID" value="NC_015321.1"/>
</dbReference>
<gene>
    <name evidence="1" type="ordered locus">Fluta_0680</name>
</gene>